<name>A0ABQ5KVL9_9EUKA</name>
<evidence type="ECO:0000256" key="1">
    <source>
        <dbReference type="SAM" id="Coils"/>
    </source>
</evidence>
<proteinExistence type="predicted"/>
<protein>
    <submittedName>
        <fullName evidence="2">Uncharacterized protein</fullName>
    </submittedName>
</protein>
<evidence type="ECO:0000313" key="2">
    <source>
        <dbReference type="EMBL" id="GKT36500.1"/>
    </source>
</evidence>
<organism evidence="2 3">
    <name type="scientific">Aduncisulcus paluster</name>
    <dbReference type="NCBI Taxonomy" id="2918883"/>
    <lineage>
        <taxon>Eukaryota</taxon>
        <taxon>Metamonada</taxon>
        <taxon>Carpediemonas-like organisms</taxon>
        <taxon>Aduncisulcus</taxon>
    </lineage>
</organism>
<reference evidence="2" key="1">
    <citation type="submission" date="2022-03" db="EMBL/GenBank/DDBJ databases">
        <title>Draft genome sequence of Aduncisulcus paluster, a free-living microaerophilic Fornicata.</title>
        <authorList>
            <person name="Yuyama I."/>
            <person name="Kume K."/>
            <person name="Tamura T."/>
            <person name="Inagaki Y."/>
            <person name="Hashimoto T."/>
        </authorList>
    </citation>
    <scope>NUCLEOTIDE SEQUENCE</scope>
    <source>
        <strain evidence="2">NY0171</strain>
    </source>
</reference>
<feature type="coiled-coil region" evidence="1">
    <location>
        <begin position="9"/>
        <end position="36"/>
    </location>
</feature>
<dbReference type="EMBL" id="BQXS01011241">
    <property type="protein sequence ID" value="GKT36500.1"/>
    <property type="molecule type" value="Genomic_DNA"/>
</dbReference>
<keyword evidence="3" id="KW-1185">Reference proteome</keyword>
<dbReference type="Proteomes" id="UP001057375">
    <property type="component" value="Unassembled WGS sequence"/>
</dbReference>
<sequence length="186" mass="21722">MDEEIFSKILQTKEIIAQMKKERKILQDKLQKLVETSTHRHKELIRKISKLEIIEKELLDKMRIRSPKELSTDRILPPESLDSLQAKFEVIRREREPMAKRGALKSLILANMNAIMLCYFSPSSKTTSDGRKLIGCFRNPPGLETKDFIISSSAETITENWTQLQSYVHELDITLQLYEKTKLKLY</sequence>
<comment type="caution">
    <text evidence="2">The sequence shown here is derived from an EMBL/GenBank/DDBJ whole genome shotgun (WGS) entry which is preliminary data.</text>
</comment>
<keyword evidence="1" id="KW-0175">Coiled coil</keyword>
<gene>
    <name evidence="2" type="ORF">ADUPG1_009456</name>
</gene>
<accession>A0ABQ5KVL9</accession>
<evidence type="ECO:0000313" key="3">
    <source>
        <dbReference type="Proteomes" id="UP001057375"/>
    </source>
</evidence>